<sequence length="103" mass="11602">MASQRIRIRLKAFDHRLIDQSALEIVETAKRTGAQVCGPIPMPTRIERFNVLTSPHVNKDARDQYEIRTHKRLVDIVQPTDKTVDALMKLDLAAGVDVQISLG</sequence>
<dbReference type="NCBIfam" id="TIGR01049">
    <property type="entry name" value="rpsJ_bact"/>
    <property type="match status" value="1"/>
</dbReference>
<dbReference type="SUPFAM" id="SSF54999">
    <property type="entry name" value="Ribosomal protein S10"/>
    <property type="match status" value="1"/>
</dbReference>
<comment type="caution">
    <text evidence="6">The sequence shown here is derived from an EMBL/GenBank/DDBJ whole genome shotgun (WGS) entry which is preliminary data.</text>
</comment>
<reference evidence="7" key="1">
    <citation type="submission" date="2018-02" db="EMBL/GenBank/DDBJ databases">
        <title>Genome sequencing of Solimonas sp. HR-BB.</title>
        <authorList>
            <person name="Lee Y."/>
            <person name="Jeon C.O."/>
        </authorList>
    </citation>
    <scope>NUCLEOTIDE SEQUENCE [LARGE SCALE GENOMIC DNA]</scope>
    <source>
        <strain evidence="7">HR-E</strain>
    </source>
</reference>
<comment type="function">
    <text evidence="4">Involved in the binding of tRNA to the ribosomes.</text>
</comment>
<evidence type="ECO:0000259" key="5">
    <source>
        <dbReference type="SMART" id="SM01403"/>
    </source>
</evidence>
<proteinExistence type="inferred from homology"/>
<evidence type="ECO:0000256" key="1">
    <source>
        <dbReference type="ARBA" id="ARBA00007102"/>
    </source>
</evidence>
<dbReference type="InterPro" id="IPR018268">
    <property type="entry name" value="Ribosomal_uS10_CS"/>
</dbReference>
<evidence type="ECO:0000313" key="6">
    <source>
        <dbReference type="EMBL" id="PQA51969.1"/>
    </source>
</evidence>
<dbReference type="PRINTS" id="PR00971">
    <property type="entry name" value="RIBOSOMALS10"/>
</dbReference>
<dbReference type="Gene3D" id="3.30.70.600">
    <property type="entry name" value="Ribosomal protein S10 domain"/>
    <property type="match status" value="1"/>
</dbReference>
<dbReference type="InterPro" id="IPR036838">
    <property type="entry name" value="Ribosomal_uS10_dom_sf"/>
</dbReference>
<comment type="similarity">
    <text evidence="1 4">Belongs to the universal ribosomal protein uS10 family.</text>
</comment>
<dbReference type="Pfam" id="PF00338">
    <property type="entry name" value="Ribosomal_S10"/>
    <property type="match status" value="1"/>
</dbReference>
<dbReference type="NCBIfam" id="NF001861">
    <property type="entry name" value="PRK00596.1"/>
    <property type="match status" value="1"/>
</dbReference>
<gene>
    <name evidence="4" type="primary">rpsJ</name>
    <name evidence="6" type="ORF">C5O18_00840</name>
</gene>
<evidence type="ECO:0000313" key="7">
    <source>
        <dbReference type="Proteomes" id="UP000243900"/>
    </source>
</evidence>
<dbReference type="GO" id="GO:0005840">
    <property type="term" value="C:ribosome"/>
    <property type="evidence" value="ECO:0007669"/>
    <property type="project" value="UniProtKB-KW"/>
</dbReference>
<evidence type="ECO:0000256" key="2">
    <source>
        <dbReference type="ARBA" id="ARBA00022980"/>
    </source>
</evidence>
<dbReference type="HAMAP" id="MF_00508">
    <property type="entry name" value="Ribosomal_uS10"/>
    <property type="match status" value="1"/>
</dbReference>
<dbReference type="OrthoDB" id="9804464at2"/>
<dbReference type="GO" id="GO:0003735">
    <property type="term" value="F:structural constituent of ribosome"/>
    <property type="evidence" value="ECO:0007669"/>
    <property type="project" value="InterPro"/>
</dbReference>
<dbReference type="Proteomes" id="UP000243900">
    <property type="component" value="Unassembled WGS sequence"/>
</dbReference>
<dbReference type="InterPro" id="IPR027486">
    <property type="entry name" value="Ribosomal_uS10_dom"/>
</dbReference>
<dbReference type="RefSeq" id="WP_105190994.1">
    <property type="nucleotide sequence ID" value="NZ_PTQZ01000008.1"/>
</dbReference>
<dbReference type="FunFam" id="3.30.70.600:FF:000001">
    <property type="entry name" value="30S ribosomal protein S10"/>
    <property type="match status" value="1"/>
</dbReference>
<name>A0A2P6AV17_9GAMM</name>
<dbReference type="AlphaFoldDB" id="A0A2P6AV17"/>
<evidence type="ECO:0000256" key="4">
    <source>
        <dbReference type="HAMAP-Rule" id="MF_00508"/>
    </source>
</evidence>
<keyword evidence="3 4" id="KW-0687">Ribonucleoprotein</keyword>
<protein>
    <recommendedName>
        <fullName evidence="4">Small ribosomal subunit protein uS10</fullName>
    </recommendedName>
</protein>
<evidence type="ECO:0000256" key="3">
    <source>
        <dbReference type="ARBA" id="ARBA00023274"/>
    </source>
</evidence>
<accession>A0A2P6AV17</accession>
<feature type="domain" description="Small ribosomal subunit protein uS10" evidence="5">
    <location>
        <begin position="7"/>
        <end position="101"/>
    </location>
</feature>
<dbReference type="PROSITE" id="PS00361">
    <property type="entry name" value="RIBOSOMAL_S10"/>
    <property type="match status" value="1"/>
</dbReference>
<dbReference type="GO" id="GO:1990904">
    <property type="term" value="C:ribonucleoprotein complex"/>
    <property type="evidence" value="ECO:0007669"/>
    <property type="project" value="UniProtKB-KW"/>
</dbReference>
<keyword evidence="2 4" id="KW-0689">Ribosomal protein</keyword>
<dbReference type="EMBL" id="PTQZ01000008">
    <property type="protein sequence ID" value="PQA51969.1"/>
    <property type="molecule type" value="Genomic_DNA"/>
</dbReference>
<organism evidence="6 7">
    <name type="scientific">Amnimonas aquatica</name>
    <dbReference type="NCBI Taxonomy" id="2094561"/>
    <lineage>
        <taxon>Bacteria</taxon>
        <taxon>Pseudomonadati</taxon>
        <taxon>Pseudomonadota</taxon>
        <taxon>Gammaproteobacteria</taxon>
        <taxon>Moraxellales</taxon>
        <taxon>Moraxellaceae</taxon>
        <taxon>Amnimonas</taxon>
    </lineage>
</organism>
<dbReference type="SMART" id="SM01403">
    <property type="entry name" value="Ribosomal_S10"/>
    <property type="match status" value="1"/>
</dbReference>
<dbReference type="PANTHER" id="PTHR11700">
    <property type="entry name" value="30S RIBOSOMAL PROTEIN S10 FAMILY MEMBER"/>
    <property type="match status" value="1"/>
</dbReference>
<comment type="subunit">
    <text evidence="4">Part of the 30S ribosomal subunit.</text>
</comment>
<keyword evidence="7" id="KW-1185">Reference proteome</keyword>
<dbReference type="GO" id="GO:0006412">
    <property type="term" value="P:translation"/>
    <property type="evidence" value="ECO:0007669"/>
    <property type="project" value="UniProtKB-UniRule"/>
</dbReference>
<dbReference type="InterPro" id="IPR001848">
    <property type="entry name" value="Ribosomal_uS10"/>
</dbReference>
<dbReference type="GO" id="GO:0000049">
    <property type="term" value="F:tRNA binding"/>
    <property type="evidence" value="ECO:0007669"/>
    <property type="project" value="UniProtKB-UniRule"/>
</dbReference>